<evidence type="ECO:0000313" key="2">
    <source>
        <dbReference type="EMBL" id="MDT0443806.1"/>
    </source>
</evidence>
<dbReference type="Proteomes" id="UP001183615">
    <property type="component" value="Unassembled WGS sequence"/>
</dbReference>
<dbReference type="EMBL" id="JAVREV010000007">
    <property type="protein sequence ID" value="MDT0443806.1"/>
    <property type="molecule type" value="Genomic_DNA"/>
</dbReference>
<dbReference type="SUPFAM" id="SSF51445">
    <property type="entry name" value="(Trans)glycosidases"/>
    <property type="match status" value="1"/>
</dbReference>
<dbReference type="PROSITE" id="PS51318">
    <property type="entry name" value="TAT"/>
    <property type="match status" value="1"/>
</dbReference>
<organism evidence="2 3">
    <name type="scientific">Streptomyces johnsoniae</name>
    <dbReference type="NCBI Taxonomy" id="3075532"/>
    <lineage>
        <taxon>Bacteria</taxon>
        <taxon>Bacillati</taxon>
        <taxon>Actinomycetota</taxon>
        <taxon>Actinomycetes</taxon>
        <taxon>Kitasatosporales</taxon>
        <taxon>Streptomycetaceae</taxon>
        <taxon>Streptomyces</taxon>
    </lineage>
</organism>
<keyword evidence="3" id="KW-1185">Reference proteome</keyword>
<feature type="signal peptide" evidence="1">
    <location>
        <begin position="1"/>
        <end position="26"/>
    </location>
</feature>
<sequence>MSKGMSRARFLAGAAALSLAPAAGTAAARSGGGLTYRGVDYEVTDGETPATGWNAARMRADLRAVAEDLHANSVMVYGTGVERLAATAREAAERGLHVWLQPRLADVAEEDILDHLAETGREAERLRRDGARVNLAVGCEFWLFVPGIVPGDQALERVENMLAGTYDVDRMTRLLAAFTARAARVGRSVFRGPLTYGAAHDPVVDRVDWSLFDIVGLDYYALHPDAAGHARELAEYRRWGKPLAILECGTCAYTGAPEAGGMAWRFTDLSELERNEAAQAAYVGQMIDVFTSLNLHTALIHQFTTPDAPHRTDPSRDEDKAAYGLVKTIWHNDTDPATGHHWEPKQAFHTAAHHFATARSH</sequence>
<dbReference type="InterPro" id="IPR006311">
    <property type="entry name" value="TAT_signal"/>
</dbReference>
<accession>A0ABU2S542</accession>
<comment type="caution">
    <text evidence="2">The sequence shown here is derived from an EMBL/GenBank/DDBJ whole genome shotgun (WGS) entry which is preliminary data.</text>
</comment>
<evidence type="ECO:0000256" key="1">
    <source>
        <dbReference type="SAM" id="SignalP"/>
    </source>
</evidence>
<evidence type="ECO:0000313" key="3">
    <source>
        <dbReference type="Proteomes" id="UP001183615"/>
    </source>
</evidence>
<dbReference type="InterPro" id="IPR017853">
    <property type="entry name" value="GH"/>
</dbReference>
<reference evidence="3" key="1">
    <citation type="submission" date="2023-07" db="EMBL/GenBank/DDBJ databases">
        <title>30 novel species of actinomycetes from the DSMZ collection.</title>
        <authorList>
            <person name="Nouioui I."/>
        </authorList>
    </citation>
    <scope>NUCLEOTIDE SEQUENCE [LARGE SCALE GENOMIC DNA]</scope>
    <source>
        <strain evidence="3">DSM 41886</strain>
    </source>
</reference>
<dbReference type="Gene3D" id="3.20.20.80">
    <property type="entry name" value="Glycosidases"/>
    <property type="match status" value="1"/>
</dbReference>
<proteinExistence type="predicted"/>
<protein>
    <submittedName>
        <fullName evidence="2">Abortive phage infection protein</fullName>
    </submittedName>
</protein>
<gene>
    <name evidence="2" type="ORF">RM779_14585</name>
</gene>
<dbReference type="RefSeq" id="WP_311618112.1">
    <property type="nucleotide sequence ID" value="NZ_JAVREV010000007.1"/>
</dbReference>
<feature type="chain" id="PRO_5045291910" evidence="1">
    <location>
        <begin position="27"/>
        <end position="361"/>
    </location>
</feature>
<name>A0ABU2S542_9ACTN</name>
<keyword evidence="1" id="KW-0732">Signal</keyword>